<keyword evidence="2" id="KW-0479">Metal-binding</keyword>
<organism evidence="4 5">
    <name type="scientific">Parnassius apollo</name>
    <name type="common">Apollo butterfly</name>
    <name type="synonym">Papilio apollo</name>
    <dbReference type="NCBI Taxonomy" id="110799"/>
    <lineage>
        <taxon>Eukaryota</taxon>
        <taxon>Metazoa</taxon>
        <taxon>Ecdysozoa</taxon>
        <taxon>Arthropoda</taxon>
        <taxon>Hexapoda</taxon>
        <taxon>Insecta</taxon>
        <taxon>Pterygota</taxon>
        <taxon>Neoptera</taxon>
        <taxon>Endopterygota</taxon>
        <taxon>Lepidoptera</taxon>
        <taxon>Glossata</taxon>
        <taxon>Ditrysia</taxon>
        <taxon>Papilionoidea</taxon>
        <taxon>Papilionidae</taxon>
        <taxon>Parnassiinae</taxon>
        <taxon>Parnassini</taxon>
        <taxon>Parnassius</taxon>
        <taxon>Parnassius</taxon>
    </lineage>
</organism>
<evidence type="ECO:0000256" key="2">
    <source>
        <dbReference type="ARBA" id="ARBA00022723"/>
    </source>
</evidence>
<dbReference type="OrthoDB" id="6509413at2759"/>
<comment type="caution">
    <text evidence="4">The sequence shown here is derived from an EMBL/GenBank/DDBJ whole genome shotgun (WGS) entry which is preliminary data.</text>
</comment>
<gene>
    <name evidence="4" type="ORF">PAPOLLO_LOCUS28301</name>
</gene>
<evidence type="ECO:0000256" key="1">
    <source>
        <dbReference type="ARBA" id="ARBA00001968"/>
    </source>
</evidence>
<evidence type="ECO:0000259" key="3">
    <source>
        <dbReference type="Pfam" id="PF13359"/>
    </source>
</evidence>
<accession>A0A8S3YD08</accession>
<dbReference type="GO" id="GO:0046872">
    <property type="term" value="F:metal ion binding"/>
    <property type="evidence" value="ECO:0007669"/>
    <property type="project" value="UniProtKB-KW"/>
</dbReference>
<dbReference type="EMBL" id="CAJQZP010001707">
    <property type="protein sequence ID" value="CAG5059963.1"/>
    <property type="molecule type" value="Genomic_DNA"/>
</dbReference>
<protein>
    <submittedName>
        <fullName evidence="4">(apollo) hypothetical protein</fullName>
    </submittedName>
</protein>
<evidence type="ECO:0000313" key="4">
    <source>
        <dbReference type="EMBL" id="CAG5059963.1"/>
    </source>
</evidence>
<evidence type="ECO:0000313" key="5">
    <source>
        <dbReference type="Proteomes" id="UP000691718"/>
    </source>
</evidence>
<dbReference type="Proteomes" id="UP000691718">
    <property type="component" value="Unassembled WGS sequence"/>
</dbReference>
<name>A0A8S3YD08_PARAO</name>
<sequence length="183" mass="20996">MLDRRVANETVSAFGNSTVHSTVNLSRAIREVTDALNYSNILGKWIRFPQTRQERDSIKRRFYEKFNIPAVLGCIDGTHISIVRPTENERFFNRKQFHSRNVLIICDADLNILSVDAYFGGISHDSFIWNQHPVKNHIISLLSSGENMYLLGETQDMLKVVYDNHQTPLKDIIISCSTQLVTL</sequence>
<proteinExistence type="predicted"/>
<dbReference type="AlphaFoldDB" id="A0A8S3YD08"/>
<dbReference type="InterPro" id="IPR027806">
    <property type="entry name" value="HARBI1_dom"/>
</dbReference>
<keyword evidence="5" id="KW-1185">Reference proteome</keyword>
<comment type="cofactor">
    <cofactor evidence="1">
        <name>a divalent metal cation</name>
        <dbReference type="ChEBI" id="CHEBI:60240"/>
    </cofactor>
</comment>
<dbReference type="Pfam" id="PF13359">
    <property type="entry name" value="DDE_Tnp_4"/>
    <property type="match status" value="1"/>
</dbReference>
<reference evidence="4" key="1">
    <citation type="submission" date="2021-04" db="EMBL/GenBank/DDBJ databases">
        <authorList>
            <person name="Tunstrom K."/>
        </authorList>
    </citation>
    <scope>NUCLEOTIDE SEQUENCE</scope>
</reference>
<feature type="domain" description="DDE Tnp4" evidence="3">
    <location>
        <begin position="75"/>
        <end position="138"/>
    </location>
</feature>